<proteinExistence type="predicted"/>
<evidence type="ECO:0000313" key="2">
    <source>
        <dbReference type="Proteomes" id="UP001153334"/>
    </source>
</evidence>
<accession>A0ACC2J4T3</accession>
<comment type="caution">
    <text evidence="1">The sequence shown here is derived from an EMBL/GenBank/DDBJ whole genome shotgun (WGS) entry which is preliminary data.</text>
</comment>
<sequence length="599" mass="65295">MNPSTPSSSTSSTNGSAPASAFAPVSTTTAASTGSSLILRQRASAGAATTTASTSTSSPGTTTGPVHSPQAAPEPGTGPPLNNDAGQYKRGPSPSLDSQSPDSSGSQPGSRDNVPAIPHDHRIKKRRTGPGSRGVANLTPEQLAKKRANDREAQRAIRERTKNQIEALENRIRELTEQQPYQELQKVIRQKEAAEAKNVELTAHLRSIMVSIQTLLSGNMAEGALASLVPTYNSIQSAQQQQQQLSSYSAPSGSTPGNEPTSHFDVDSYWRSPALFQSASAPSSDNDGVSISLRQNSEYSQLGFLSDPLQRSDRMQTDTNGAQDSLPAYQHMPVKYELAVPTPAKHDNNTASGGASPLLLLPPTQQQFQHMGYTASLTNSPQISYVGMDGPIKHVAATCPIDTLLLNVMQERRQRVAKGVPTQDVVGPKQPSVYLLFNPNDDIPSNSKIFLSKVFAEIMSKFSALDRLPERVAILYVVYRIDIQFEKAHPPWIDYVPFPKMREEFVRNYDAPGFNFETMFLPYTQTLSLNWPYEDKDVLYQAADGSEITINPIFEQHLLDINNWSLGDAFDRACPALRGTYNLKSEGKTSIENRRTCGS</sequence>
<organism evidence="1 2">
    <name type="scientific">Nemania bipapillata</name>
    <dbReference type="NCBI Taxonomy" id="110536"/>
    <lineage>
        <taxon>Eukaryota</taxon>
        <taxon>Fungi</taxon>
        <taxon>Dikarya</taxon>
        <taxon>Ascomycota</taxon>
        <taxon>Pezizomycotina</taxon>
        <taxon>Sordariomycetes</taxon>
        <taxon>Xylariomycetidae</taxon>
        <taxon>Xylariales</taxon>
        <taxon>Xylariaceae</taxon>
        <taxon>Nemania</taxon>
    </lineage>
</organism>
<reference evidence="1" key="1">
    <citation type="submission" date="2022-11" db="EMBL/GenBank/DDBJ databases">
        <title>Genome Sequence of Nemania bipapillata.</title>
        <authorList>
            <person name="Buettner E."/>
        </authorList>
    </citation>
    <scope>NUCLEOTIDE SEQUENCE</scope>
    <source>
        <strain evidence="1">CP14</strain>
    </source>
</reference>
<dbReference type="EMBL" id="JAPESX010000271">
    <property type="protein sequence ID" value="KAJ8122203.1"/>
    <property type="molecule type" value="Genomic_DNA"/>
</dbReference>
<gene>
    <name evidence="1" type="ORF">ONZ43_g1540</name>
</gene>
<protein>
    <submittedName>
        <fullName evidence="1">Uncharacterized protein</fullName>
    </submittedName>
</protein>
<dbReference type="Proteomes" id="UP001153334">
    <property type="component" value="Unassembled WGS sequence"/>
</dbReference>
<keyword evidence="2" id="KW-1185">Reference proteome</keyword>
<name>A0ACC2J4T3_9PEZI</name>
<evidence type="ECO:0000313" key="1">
    <source>
        <dbReference type="EMBL" id="KAJ8122203.1"/>
    </source>
</evidence>